<dbReference type="InterPro" id="IPR049636">
    <property type="entry name" value="HNF4-like_DBD"/>
</dbReference>
<dbReference type="InterPro" id="IPR001628">
    <property type="entry name" value="Znf_hrmn_rcpt"/>
</dbReference>
<dbReference type="PRINTS" id="PR00047">
    <property type="entry name" value="STROIDFINGER"/>
</dbReference>
<dbReference type="AlphaFoldDB" id="G0NMS1"/>
<dbReference type="PANTHER" id="PTHR46587">
    <property type="entry name" value="NUCLEAR HORMONE RECEPTOR FAMILY"/>
    <property type="match status" value="1"/>
</dbReference>
<dbReference type="InParanoid" id="G0NMS1"/>
<keyword evidence="4" id="KW-0862">Zinc</keyword>
<evidence type="ECO:0000256" key="9">
    <source>
        <dbReference type="ARBA" id="ARBA00023242"/>
    </source>
</evidence>
<dbReference type="PROSITE" id="PS51030">
    <property type="entry name" value="NUCLEAR_REC_DBD_2"/>
    <property type="match status" value="1"/>
</dbReference>
<dbReference type="SMART" id="SM00399">
    <property type="entry name" value="ZnF_C4"/>
    <property type="match status" value="1"/>
</dbReference>
<dbReference type="Proteomes" id="UP000008068">
    <property type="component" value="Unassembled WGS sequence"/>
</dbReference>
<keyword evidence="5" id="KW-0805">Transcription regulation</keyword>
<dbReference type="SUPFAM" id="SSF57716">
    <property type="entry name" value="Glucocorticoid receptor-like (DNA-binding domain)"/>
    <property type="match status" value="1"/>
</dbReference>
<evidence type="ECO:0000256" key="1">
    <source>
        <dbReference type="ARBA" id="ARBA00004123"/>
    </source>
</evidence>
<dbReference type="eggNOG" id="KOG3575">
    <property type="taxonomic scope" value="Eukaryota"/>
</dbReference>
<evidence type="ECO:0000313" key="11">
    <source>
        <dbReference type="EMBL" id="EGT34324.1"/>
    </source>
</evidence>
<dbReference type="STRING" id="135651.G0NMS1"/>
<keyword evidence="12" id="KW-1185">Reference proteome</keyword>
<keyword evidence="3" id="KW-0863">Zinc-finger</keyword>
<organism evidence="12">
    <name type="scientific">Caenorhabditis brenneri</name>
    <name type="common">Nematode worm</name>
    <dbReference type="NCBI Taxonomy" id="135651"/>
    <lineage>
        <taxon>Eukaryota</taxon>
        <taxon>Metazoa</taxon>
        <taxon>Ecdysozoa</taxon>
        <taxon>Nematoda</taxon>
        <taxon>Chromadorea</taxon>
        <taxon>Rhabditida</taxon>
        <taxon>Rhabditina</taxon>
        <taxon>Rhabditomorpha</taxon>
        <taxon>Rhabditoidea</taxon>
        <taxon>Rhabditidae</taxon>
        <taxon>Peloderinae</taxon>
        <taxon>Caenorhabditis</taxon>
    </lineage>
</organism>
<keyword evidence="7" id="KW-0804">Transcription</keyword>
<reference evidence="12" key="1">
    <citation type="submission" date="2011-07" db="EMBL/GenBank/DDBJ databases">
        <authorList>
            <consortium name="Caenorhabditis brenneri Sequencing and Analysis Consortium"/>
            <person name="Wilson R.K."/>
        </authorList>
    </citation>
    <scope>NUCLEOTIDE SEQUENCE [LARGE SCALE GENOMIC DNA]</scope>
    <source>
        <strain evidence="12">PB2801</strain>
    </source>
</reference>
<evidence type="ECO:0000256" key="7">
    <source>
        <dbReference type="ARBA" id="ARBA00023163"/>
    </source>
</evidence>
<feature type="domain" description="Nuclear receptor" evidence="10">
    <location>
        <begin position="3"/>
        <end position="78"/>
    </location>
</feature>
<dbReference type="GO" id="GO:0008270">
    <property type="term" value="F:zinc ion binding"/>
    <property type="evidence" value="ECO:0007669"/>
    <property type="project" value="UniProtKB-KW"/>
</dbReference>
<dbReference type="CDD" id="cd06960">
    <property type="entry name" value="NR_DBD_HNF4A"/>
    <property type="match status" value="1"/>
</dbReference>
<accession>G0NMS1</accession>
<dbReference type="Pfam" id="PF00105">
    <property type="entry name" value="zf-C4"/>
    <property type="match status" value="1"/>
</dbReference>
<keyword evidence="9" id="KW-0539">Nucleus</keyword>
<dbReference type="Gene3D" id="3.30.50.10">
    <property type="entry name" value="Erythroid Transcription Factor GATA-1, subunit A"/>
    <property type="match status" value="1"/>
</dbReference>
<dbReference type="PANTHER" id="PTHR46587:SF5">
    <property type="entry name" value="NUCLEAR HORMONE RECEPTOR FAMILY"/>
    <property type="match status" value="1"/>
</dbReference>
<sequence length="186" mass="21548">MSSGGCDVCGDRVNNSRYGAPACLGCTVFFRRSIVKHMKYFCLKNKDCVIHFSYRVACRYCRFQKCLKVGLRENAIQRRDVLGPRKSTKEKLSKSPEVIVIDDQPDSFLLSWTNFQKNQFSEHLRFFAENKVDVAFHKDQSVSFIYPIEKKNPMVMKVPSTAFIVFFPNYILRVCESKFNVPKKSS</sequence>
<dbReference type="GO" id="GO:0003700">
    <property type="term" value="F:DNA-binding transcription factor activity"/>
    <property type="evidence" value="ECO:0007669"/>
    <property type="project" value="InterPro"/>
</dbReference>
<dbReference type="GO" id="GO:0005634">
    <property type="term" value="C:nucleus"/>
    <property type="evidence" value="ECO:0007669"/>
    <property type="project" value="UniProtKB-SubCell"/>
</dbReference>
<dbReference type="EMBL" id="GL379912">
    <property type="protein sequence ID" value="EGT34324.1"/>
    <property type="molecule type" value="Genomic_DNA"/>
</dbReference>
<dbReference type="OrthoDB" id="5771769at2759"/>
<gene>
    <name evidence="11" type="ORF">CAEBREN_09493</name>
</gene>
<keyword evidence="8" id="KW-0675">Receptor</keyword>
<proteinExistence type="predicted"/>
<comment type="subcellular location">
    <subcellularLocation>
        <location evidence="1">Nucleus</location>
    </subcellularLocation>
</comment>
<keyword evidence="6" id="KW-0238">DNA-binding</keyword>
<evidence type="ECO:0000313" key="12">
    <source>
        <dbReference type="Proteomes" id="UP000008068"/>
    </source>
</evidence>
<protein>
    <recommendedName>
        <fullName evidence="10">Nuclear receptor domain-containing protein</fullName>
    </recommendedName>
</protein>
<dbReference type="GO" id="GO:0000978">
    <property type="term" value="F:RNA polymerase II cis-regulatory region sequence-specific DNA binding"/>
    <property type="evidence" value="ECO:0007669"/>
    <property type="project" value="InterPro"/>
</dbReference>
<evidence type="ECO:0000256" key="8">
    <source>
        <dbReference type="ARBA" id="ARBA00023170"/>
    </source>
</evidence>
<dbReference type="InterPro" id="IPR013088">
    <property type="entry name" value="Znf_NHR/GATA"/>
</dbReference>
<evidence type="ECO:0000256" key="2">
    <source>
        <dbReference type="ARBA" id="ARBA00022723"/>
    </source>
</evidence>
<evidence type="ECO:0000256" key="4">
    <source>
        <dbReference type="ARBA" id="ARBA00022833"/>
    </source>
</evidence>
<evidence type="ECO:0000256" key="3">
    <source>
        <dbReference type="ARBA" id="ARBA00022771"/>
    </source>
</evidence>
<evidence type="ECO:0000259" key="10">
    <source>
        <dbReference type="PROSITE" id="PS51030"/>
    </source>
</evidence>
<evidence type="ECO:0000256" key="6">
    <source>
        <dbReference type="ARBA" id="ARBA00023125"/>
    </source>
</evidence>
<keyword evidence="2" id="KW-0479">Metal-binding</keyword>
<name>G0NMS1_CAEBE</name>
<dbReference type="HOGENOM" id="CLU_1455615_0_0_1"/>
<evidence type="ECO:0000256" key="5">
    <source>
        <dbReference type="ARBA" id="ARBA00023015"/>
    </source>
</evidence>